<dbReference type="Proteomes" id="UP000091929">
    <property type="component" value="Unassembled WGS sequence"/>
</dbReference>
<accession>A0A150IS92</accession>
<evidence type="ECO:0000313" key="1">
    <source>
        <dbReference type="EMBL" id="KYC47836.1"/>
    </source>
</evidence>
<reference evidence="1 2" key="1">
    <citation type="journal article" date="2016" name="ISME J.">
        <title>Chasing the elusive Euryarchaeota class WSA2: genomes reveal a uniquely fastidious methyl-reducing methanogen.</title>
        <authorList>
            <person name="Nobu M.K."/>
            <person name="Narihiro T."/>
            <person name="Kuroda K."/>
            <person name="Mei R."/>
            <person name="Liu W.T."/>
        </authorList>
    </citation>
    <scope>NUCLEOTIDE SEQUENCE [LARGE SCALE GENOMIC DNA]</scope>
    <source>
        <strain evidence="1">B15fssc0709_Meth_Bin003</strain>
    </source>
</reference>
<proteinExistence type="predicted"/>
<organism evidence="1 2">
    <name type="scientific">Candidatus Methanofastidiosum methylothiophilum</name>
    <dbReference type="NCBI Taxonomy" id="1705564"/>
    <lineage>
        <taxon>Archaea</taxon>
        <taxon>Methanobacteriati</taxon>
        <taxon>Methanobacteriota</taxon>
        <taxon>Stenosarchaea group</taxon>
        <taxon>Candidatus Methanofastidiosia</taxon>
        <taxon>Candidatus Methanofastidiosales</taxon>
        <taxon>Candidatus Methanofastidiosaceae</taxon>
        <taxon>Candidatus Methanofastidiosum</taxon>
    </lineage>
</organism>
<evidence type="ECO:0000313" key="2">
    <source>
        <dbReference type="Proteomes" id="UP000091929"/>
    </source>
</evidence>
<gene>
    <name evidence="1" type="ORF">APG11_00811</name>
</gene>
<comment type="caution">
    <text evidence="1">The sequence shown here is derived from an EMBL/GenBank/DDBJ whole genome shotgun (WGS) entry which is preliminary data.</text>
</comment>
<dbReference type="AlphaFoldDB" id="A0A150IS92"/>
<protein>
    <submittedName>
        <fullName evidence="1">Uncharacterized protein</fullName>
    </submittedName>
</protein>
<dbReference type="EMBL" id="LNGF01000015">
    <property type="protein sequence ID" value="KYC47836.1"/>
    <property type="molecule type" value="Genomic_DNA"/>
</dbReference>
<sequence length="227" mass="26412">MADLKSGSLNDYYEFTQVTNSLKLRVPRSYFIEENIYYRNDEINKSLGGETYYSKYSDTIRHIIVLKSNNLPIKSFVRSYYLYAGGMALRRFFLYQSKLRENAFSFKYVHVNPKIIFESNGTSAQGSGVLIDNYNRVFAPHLGNVVNDLALKLNAISEIKTITSLNPNGYQLTFSPAVTGFTFNDTYWIYEKQLHDETLTVRLIDENFRYKEIDNIVEMEIRLEVMS</sequence>
<name>A0A150IS92_9EURY</name>